<dbReference type="AlphaFoldDB" id="A0A557QND3"/>
<comment type="caution">
    <text evidence="2">The sequence shown here is derived from an EMBL/GenBank/DDBJ whole genome shotgun (WGS) entry which is preliminary data.</text>
</comment>
<keyword evidence="3" id="KW-1185">Reference proteome</keyword>
<name>A0A557QND3_9RHOO</name>
<proteinExistence type="predicted"/>
<dbReference type="InterPro" id="IPR052514">
    <property type="entry name" value="SAM-dependent_MTase"/>
</dbReference>
<dbReference type="NCBIfam" id="TIGR01444">
    <property type="entry name" value="fkbM_fam"/>
    <property type="match status" value="1"/>
</dbReference>
<dbReference type="Gene3D" id="3.40.50.150">
    <property type="entry name" value="Vaccinia Virus protein VP39"/>
    <property type="match status" value="1"/>
</dbReference>
<dbReference type="Pfam" id="PF05050">
    <property type="entry name" value="Methyltransf_21"/>
    <property type="match status" value="1"/>
</dbReference>
<organism evidence="2 3">
    <name type="scientific">Denitromonas halophila</name>
    <dbReference type="NCBI Taxonomy" id="1629404"/>
    <lineage>
        <taxon>Bacteria</taxon>
        <taxon>Pseudomonadati</taxon>
        <taxon>Pseudomonadota</taxon>
        <taxon>Betaproteobacteria</taxon>
        <taxon>Rhodocyclales</taxon>
        <taxon>Zoogloeaceae</taxon>
        <taxon>Denitromonas</taxon>
    </lineage>
</organism>
<accession>A0A557QND3</accession>
<evidence type="ECO:0000259" key="1">
    <source>
        <dbReference type="Pfam" id="PF05050"/>
    </source>
</evidence>
<evidence type="ECO:0000313" key="3">
    <source>
        <dbReference type="Proteomes" id="UP000319502"/>
    </source>
</evidence>
<dbReference type="GO" id="GO:0008168">
    <property type="term" value="F:methyltransferase activity"/>
    <property type="evidence" value="ECO:0007669"/>
    <property type="project" value="UniProtKB-KW"/>
</dbReference>
<dbReference type="EMBL" id="VMNK01000013">
    <property type="protein sequence ID" value="TVO54393.1"/>
    <property type="molecule type" value="Genomic_DNA"/>
</dbReference>
<dbReference type="Proteomes" id="UP000319502">
    <property type="component" value="Unassembled WGS sequence"/>
</dbReference>
<dbReference type="GO" id="GO:0032259">
    <property type="term" value="P:methylation"/>
    <property type="evidence" value="ECO:0007669"/>
    <property type="project" value="UniProtKB-KW"/>
</dbReference>
<sequence length="247" mass="27388">MEEVRELVHEGVQLRFATPNALCDWRAQTFSTKEPETLAWIDAIPEGAVVWDVGANIGLYAVYAAARRKCRVWAFEPSVFNLELLARNVHLNGLVSQVCIVPFALSNAVGSNTLRMTTTEWGGALSTFGEAYGWDGEAIKRVFEFQTMGLPMDAARDLLGIPQPDFVKMDVDGIEHLILSGGASVLKAVKEVLIEVNDDFKEQAEGCERLLKAAGLTMKHKLHSEMIDNSTTGFQNTYNQIWVREPS</sequence>
<keyword evidence="2" id="KW-0808">Transferase</keyword>
<protein>
    <submittedName>
        <fullName evidence="2">FkbM family methyltransferase</fullName>
    </submittedName>
</protein>
<dbReference type="SUPFAM" id="SSF53335">
    <property type="entry name" value="S-adenosyl-L-methionine-dependent methyltransferases"/>
    <property type="match status" value="1"/>
</dbReference>
<dbReference type="PANTHER" id="PTHR34203:SF15">
    <property type="entry name" value="SLL1173 PROTEIN"/>
    <property type="match status" value="1"/>
</dbReference>
<dbReference type="OrthoDB" id="7016221at2"/>
<keyword evidence="2" id="KW-0489">Methyltransferase</keyword>
<dbReference type="PANTHER" id="PTHR34203">
    <property type="entry name" value="METHYLTRANSFERASE, FKBM FAMILY PROTEIN"/>
    <property type="match status" value="1"/>
</dbReference>
<reference evidence="2 3" key="1">
    <citation type="submission" date="2019-07" db="EMBL/GenBank/DDBJ databases">
        <title>The pathways for chlorine oxyanion respiration interact through the shared metabolite chlorate.</title>
        <authorList>
            <person name="Barnum T.P."/>
            <person name="Cheng Y."/>
            <person name="Hill K.A."/>
            <person name="Lucas L.N."/>
            <person name="Carlson H.K."/>
            <person name="Coates J.D."/>
        </authorList>
    </citation>
    <scope>NUCLEOTIDE SEQUENCE [LARGE SCALE GENOMIC DNA]</scope>
    <source>
        <strain evidence="2 3">SFB-3</strain>
    </source>
</reference>
<dbReference type="InterPro" id="IPR006342">
    <property type="entry name" value="FkbM_mtfrase"/>
</dbReference>
<evidence type="ECO:0000313" key="2">
    <source>
        <dbReference type="EMBL" id="TVO54393.1"/>
    </source>
</evidence>
<dbReference type="InterPro" id="IPR029063">
    <property type="entry name" value="SAM-dependent_MTases_sf"/>
</dbReference>
<feature type="domain" description="Methyltransferase FkbM" evidence="1">
    <location>
        <begin position="52"/>
        <end position="204"/>
    </location>
</feature>
<gene>
    <name evidence="2" type="ORF">FHP91_13420</name>
</gene>